<dbReference type="EMBL" id="JACHON010000017">
    <property type="protein sequence ID" value="MBB6513853.1"/>
    <property type="molecule type" value="Genomic_DNA"/>
</dbReference>
<dbReference type="GO" id="GO:0003700">
    <property type="term" value="F:DNA-binding transcription factor activity"/>
    <property type="evidence" value="ECO:0007669"/>
    <property type="project" value="InterPro"/>
</dbReference>
<dbReference type="FunFam" id="1.10.10.10:FF:000079">
    <property type="entry name" value="GntR family transcriptional regulator"/>
    <property type="match status" value="1"/>
</dbReference>
<evidence type="ECO:0000313" key="5">
    <source>
        <dbReference type="EMBL" id="MBB6513853.1"/>
    </source>
</evidence>
<dbReference type="InterPro" id="IPR036390">
    <property type="entry name" value="WH_DNA-bd_sf"/>
</dbReference>
<dbReference type="Pfam" id="PF00392">
    <property type="entry name" value="GntR"/>
    <property type="match status" value="1"/>
</dbReference>
<dbReference type="GO" id="GO:0045892">
    <property type="term" value="P:negative regulation of DNA-templated transcription"/>
    <property type="evidence" value="ECO:0007669"/>
    <property type="project" value="TreeGrafter"/>
</dbReference>
<dbReference type="Gene3D" id="3.40.1410.10">
    <property type="entry name" value="Chorismate lyase-like"/>
    <property type="match status" value="1"/>
</dbReference>
<dbReference type="GO" id="GO:0003677">
    <property type="term" value="F:DNA binding"/>
    <property type="evidence" value="ECO:0007669"/>
    <property type="project" value="UniProtKB-KW"/>
</dbReference>
<dbReference type="SMART" id="SM00866">
    <property type="entry name" value="UTRA"/>
    <property type="match status" value="1"/>
</dbReference>
<dbReference type="InterPro" id="IPR028978">
    <property type="entry name" value="Chorismate_lyase_/UTRA_dom_sf"/>
</dbReference>
<protein>
    <submittedName>
        <fullName evidence="5">GntR family transcriptional regulator</fullName>
    </submittedName>
</protein>
<sequence>MKKNQSLHAHIKNELLSRIKSNQYKKGEKIPTELELCEQFNVSRTTVRAALNQLTLEGYLERVQGRGTFVADKKINQTLTQTVKRYVDQIEVQGKTAEIILVNLSVIPATEIIQKHLDVALNDPIQRIERIRKANNAPTQYEISYIPWKIAPGINQLHAETSLYQSLEKDYNVFLKKTTEFVEIVLADETTSDYLGCELGSPCFYIETIAEDKDGEKIEYSQSYFRGDRTNFVIERYYPGNSNEN</sequence>
<keyword evidence="6" id="KW-1185">Reference proteome</keyword>
<dbReference type="PANTHER" id="PTHR44846:SF1">
    <property type="entry name" value="MANNOSYL-D-GLYCERATE TRANSPORT_METABOLISM SYSTEM REPRESSOR MNGR-RELATED"/>
    <property type="match status" value="1"/>
</dbReference>
<dbReference type="CDD" id="cd07377">
    <property type="entry name" value="WHTH_GntR"/>
    <property type="match status" value="1"/>
</dbReference>
<dbReference type="SUPFAM" id="SSF46785">
    <property type="entry name" value="Winged helix' DNA-binding domain"/>
    <property type="match status" value="1"/>
</dbReference>
<evidence type="ECO:0000256" key="3">
    <source>
        <dbReference type="ARBA" id="ARBA00023163"/>
    </source>
</evidence>
<gene>
    <name evidence="5" type="ORF">GGQ92_002672</name>
</gene>
<dbReference type="RefSeq" id="WP_184249766.1">
    <property type="nucleotide sequence ID" value="NZ_BAAACU010000015.1"/>
</dbReference>
<reference evidence="5 6" key="1">
    <citation type="submission" date="2020-08" db="EMBL/GenBank/DDBJ databases">
        <title>Genomic Encyclopedia of Type Strains, Phase IV (KMG-IV): sequencing the most valuable type-strain genomes for metagenomic binning, comparative biology and taxonomic classification.</title>
        <authorList>
            <person name="Goeker M."/>
        </authorList>
    </citation>
    <scope>NUCLEOTIDE SEQUENCE [LARGE SCALE GENOMIC DNA]</scope>
    <source>
        <strain evidence="5 6">DSM 11805</strain>
    </source>
</reference>
<dbReference type="SUPFAM" id="SSF64288">
    <property type="entry name" value="Chorismate lyase-like"/>
    <property type="match status" value="1"/>
</dbReference>
<accession>A0A841RQG5</accession>
<dbReference type="PROSITE" id="PS50949">
    <property type="entry name" value="HTH_GNTR"/>
    <property type="match status" value="1"/>
</dbReference>
<keyword evidence="2" id="KW-0238">DNA-binding</keyword>
<name>A0A841RQG5_9BACI</name>
<proteinExistence type="predicted"/>
<evidence type="ECO:0000259" key="4">
    <source>
        <dbReference type="PROSITE" id="PS50949"/>
    </source>
</evidence>
<keyword evidence="1" id="KW-0805">Transcription regulation</keyword>
<dbReference type="Gene3D" id="1.10.10.10">
    <property type="entry name" value="Winged helix-like DNA-binding domain superfamily/Winged helix DNA-binding domain"/>
    <property type="match status" value="1"/>
</dbReference>
<dbReference type="InterPro" id="IPR011663">
    <property type="entry name" value="UTRA"/>
</dbReference>
<keyword evidence="3" id="KW-0804">Transcription</keyword>
<feature type="domain" description="HTH gntR-type" evidence="4">
    <location>
        <begin position="5"/>
        <end position="73"/>
    </location>
</feature>
<dbReference type="SMART" id="SM00345">
    <property type="entry name" value="HTH_GNTR"/>
    <property type="match status" value="1"/>
</dbReference>
<dbReference type="PANTHER" id="PTHR44846">
    <property type="entry name" value="MANNOSYL-D-GLYCERATE TRANSPORT/METABOLISM SYSTEM REPRESSOR MNGR-RELATED"/>
    <property type="match status" value="1"/>
</dbReference>
<dbReference type="Pfam" id="PF07702">
    <property type="entry name" value="UTRA"/>
    <property type="match status" value="1"/>
</dbReference>
<dbReference type="InterPro" id="IPR050679">
    <property type="entry name" value="Bact_HTH_transcr_reg"/>
</dbReference>
<evidence type="ECO:0000256" key="1">
    <source>
        <dbReference type="ARBA" id="ARBA00023015"/>
    </source>
</evidence>
<dbReference type="InterPro" id="IPR036388">
    <property type="entry name" value="WH-like_DNA-bd_sf"/>
</dbReference>
<dbReference type="Proteomes" id="UP000572212">
    <property type="component" value="Unassembled WGS sequence"/>
</dbReference>
<organism evidence="5 6">
    <name type="scientific">Gracilibacillus halotolerans</name>
    <dbReference type="NCBI Taxonomy" id="74386"/>
    <lineage>
        <taxon>Bacteria</taxon>
        <taxon>Bacillati</taxon>
        <taxon>Bacillota</taxon>
        <taxon>Bacilli</taxon>
        <taxon>Bacillales</taxon>
        <taxon>Bacillaceae</taxon>
        <taxon>Gracilibacillus</taxon>
    </lineage>
</organism>
<dbReference type="PRINTS" id="PR00035">
    <property type="entry name" value="HTHGNTR"/>
</dbReference>
<evidence type="ECO:0000313" key="6">
    <source>
        <dbReference type="Proteomes" id="UP000572212"/>
    </source>
</evidence>
<dbReference type="InterPro" id="IPR000524">
    <property type="entry name" value="Tscrpt_reg_HTH_GntR"/>
</dbReference>
<comment type="caution">
    <text evidence="5">The sequence shown here is derived from an EMBL/GenBank/DDBJ whole genome shotgun (WGS) entry which is preliminary data.</text>
</comment>
<dbReference type="AlphaFoldDB" id="A0A841RQG5"/>
<evidence type="ECO:0000256" key="2">
    <source>
        <dbReference type="ARBA" id="ARBA00023125"/>
    </source>
</evidence>